<protein>
    <recommendedName>
        <fullName evidence="3">Retrovirus-related Pol polyprotein from transposon TNT 1-94</fullName>
    </recommendedName>
</protein>
<dbReference type="AlphaFoldDB" id="A0AAW1JKN6"/>
<keyword evidence="2" id="KW-1185">Reference proteome</keyword>
<organism evidence="1 2">
    <name type="scientific">Popillia japonica</name>
    <name type="common">Japanese beetle</name>
    <dbReference type="NCBI Taxonomy" id="7064"/>
    <lineage>
        <taxon>Eukaryota</taxon>
        <taxon>Metazoa</taxon>
        <taxon>Ecdysozoa</taxon>
        <taxon>Arthropoda</taxon>
        <taxon>Hexapoda</taxon>
        <taxon>Insecta</taxon>
        <taxon>Pterygota</taxon>
        <taxon>Neoptera</taxon>
        <taxon>Endopterygota</taxon>
        <taxon>Coleoptera</taxon>
        <taxon>Polyphaga</taxon>
        <taxon>Scarabaeiformia</taxon>
        <taxon>Scarabaeidae</taxon>
        <taxon>Rutelinae</taxon>
        <taxon>Popillia</taxon>
    </lineage>
</organism>
<gene>
    <name evidence="1" type="ORF">QE152_g28351</name>
</gene>
<sequence length="153" mass="17799">MAAELQNVNKLKNNNWNIWKFQIKVILMAKDLHNIVNEERLRPRNTLKQPQRFHEYETGYFSVDINEPTSHEEAMSSNHAAEWQTAMDEELRALDDNDIWKLVDKPEVCDIVNSDNEALVDDNSEEPEEVALIETASELHSIQNVSMQEIFTC</sequence>
<evidence type="ECO:0000313" key="2">
    <source>
        <dbReference type="Proteomes" id="UP001458880"/>
    </source>
</evidence>
<comment type="caution">
    <text evidence="1">The sequence shown here is derived from an EMBL/GenBank/DDBJ whole genome shotgun (WGS) entry which is preliminary data.</text>
</comment>
<dbReference type="EMBL" id="JASPKY010000351">
    <property type="protein sequence ID" value="KAK9704395.1"/>
    <property type="molecule type" value="Genomic_DNA"/>
</dbReference>
<proteinExistence type="predicted"/>
<reference evidence="1 2" key="1">
    <citation type="journal article" date="2024" name="BMC Genomics">
        <title>De novo assembly and annotation of Popillia japonica's genome with initial clues to its potential as an invasive pest.</title>
        <authorList>
            <person name="Cucini C."/>
            <person name="Boschi S."/>
            <person name="Funari R."/>
            <person name="Cardaioli E."/>
            <person name="Iannotti N."/>
            <person name="Marturano G."/>
            <person name="Paoli F."/>
            <person name="Bruttini M."/>
            <person name="Carapelli A."/>
            <person name="Frati F."/>
            <person name="Nardi F."/>
        </authorList>
    </citation>
    <scope>NUCLEOTIDE SEQUENCE [LARGE SCALE GENOMIC DNA]</scope>
    <source>
        <strain evidence="1">DMR45628</strain>
    </source>
</reference>
<evidence type="ECO:0000313" key="1">
    <source>
        <dbReference type="EMBL" id="KAK9704395.1"/>
    </source>
</evidence>
<evidence type="ECO:0008006" key="3">
    <source>
        <dbReference type="Google" id="ProtNLM"/>
    </source>
</evidence>
<dbReference type="Proteomes" id="UP001458880">
    <property type="component" value="Unassembled WGS sequence"/>
</dbReference>
<name>A0AAW1JKN6_POPJA</name>
<accession>A0AAW1JKN6</accession>